<accession>A0ABV8UMT3</accession>
<dbReference type="InterPro" id="IPR019734">
    <property type="entry name" value="TPR_rpt"/>
</dbReference>
<reference evidence="5" key="1">
    <citation type="journal article" date="2019" name="Int. J. Syst. Evol. Microbiol.">
        <title>The Global Catalogue of Microorganisms (GCM) 10K type strain sequencing project: providing services to taxonomists for standard genome sequencing and annotation.</title>
        <authorList>
            <consortium name="The Broad Institute Genomics Platform"/>
            <consortium name="The Broad Institute Genome Sequencing Center for Infectious Disease"/>
            <person name="Wu L."/>
            <person name="Ma J."/>
        </authorList>
    </citation>
    <scope>NUCLEOTIDE SEQUENCE [LARGE SCALE GENOMIC DNA]</scope>
    <source>
        <strain evidence="5">CECT 8472</strain>
    </source>
</reference>
<feature type="chain" id="PRO_5046280452" evidence="3">
    <location>
        <begin position="31"/>
        <end position="281"/>
    </location>
</feature>
<dbReference type="InterPro" id="IPR050498">
    <property type="entry name" value="Ycf3"/>
</dbReference>
<comment type="caution">
    <text evidence="4">The sequence shown here is derived from an EMBL/GenBank/DDBJ whole genome shotgun (WGS) entry which is preliminary data.</text>
</comment>
<dbReference type="PANTHER" id="PTHR44858">
    <property type="entry name" value="TETRATRICOPEPTIDE REPEAT PROTEIN 6"/>
    <property type="match status" value="1"/>
</dbReference>
<evidence type="ECO:0000313" key="4">
    <source>
        <dbReference type="EMBL" id="MFC4351844.1"/>
    </source>
</evidence>
<dbReference type="Gene3D" id="1.25.40.10">
    <property type="entry name" value="Tetratricopeptide repeat domain"/>
    <property type="match status" value="2"/>
</dbReference>
<proteinExistence type="predicted"/>
<dbReference type="SMART" id="SM00028">
    <property type="entry name" value="TPR"/>
    <property type="match status" value="3"/>
</dbReference>
<sequence length="281" mass="31176">MSLLRLSPFRCLLPHLALVIALACGLPALAQEQDRENQPASGAEEEDPAQDRYRRCMDLARNEPEKGLAAANLWQDEPESPPAAEHCAAEALIGLERYAEAAEQLRALADEVPDSRRAHLLADIGWAWMMAEQPEKAYEVQSEALEQLPEDVELYIDRSISLADMGRYWESVDDLNRAHDLAPERADILSLRASAYRRVDAPQLALDDILRARELSPEDVGLKIQEGIMRAELGQAVRAATLWQQVINAQPGTRAARIARQNLEQLEGPETSEMPEAGSGE</sequence>
<dbReference type="PANTHER" id="PTHR44858:SF1">
    <property type="entry name" value="UDP-N-ACETYLGLUCOSAMINE--PEPTIDE N-ACETYLGLUCOSAMINYLTRANSFERASE SPINDLY-RELATED"/>
    <property type="match status" value="1"/>
</dbReference>
<keyword evidence="3" id="KW-0732">Signal</keyword>
<evidence type="ECO:0000313" key="5">
    <source>
        <dbReference type="Proteomes" id="UP001595799"/>
    </source>
</evidence>
<dbReference type="EMBL" id="JBHSCW010000004">
    <property type="protein sequence ID" value="MFC4351844.1"/>
    <property type="molecule type" value="Genomic_DNA"/>
</dbReference>
<keyword evidence="5" id="KW-1185">Reference proteome</keyword>
<feature type="signal peptide" evidence="3">
    <location>
        <begin position="1"/>
        <end position="30"/>
    </location>
</feature>
<dbReference type="SUPFAM" id="SSF48452">
    <property type="entry name" value="TPR-like"/>
    <property type="match status" value="1"/>
</dbReference>
<protein>
    <submittedName>
        <fullName evidence="4">Tetratricopeptide repeat protein</fullName>
    </submittedName>
</protein>
<keyword evidence="2" id="KW-0802">TPR repeat</keyword>
<organism evidence="4 5">
    <name type="scientific">Fodinicurvata halophila</name>
    <dbReference type="NCBI Taxonomy" id="1419723"/>
    <lineage>
        <taxon>Bacteria</taxon>
        <taxon>Pseudomonadati</taxon>
        <taxon>Pseudomonadota</taxon>
        <taxon>Alphaproteobacteria</taxon>
        <taxon>Rhodospirillales</taxon>
        <taxon>Rhodovibrionaceae</taxon>
        <taxon>Fodinicurvata</taxon>
    </lineage>
</organism>
<evidence type="ECO:0000256" key="3">
    <source>
        <dbReference type="SAM" id="SignalP"/>
    </source>
</evidence>
<name>A0ABV8UMT3_9PROT</name>
<keyword evidence="1" id="KW-0677">Repeat</keyword>
<dbReference type="Proteomes" id="UP001595799">
    <property type="component" value="Unassembled WGS sequence"/>
</dbReference>
<evidence type="ECO:0000256" key="1">
    <source>
        <dbReference type="ARBA" id="ARBA00022737"/>
    </source>
</evidence>
<evidence type="ECO:0000256" key="2">
    <source>
        <dbReference type="ARBA" id="ARBA00022803"/>
    </source>
</evidence>
<dbReference type="InterPro" id="IPR011990">
    <property type="entry name" value="TPR-like_helical_dom_sf"/>
</dbReference>
<dbReference type="RefSeq" id="WP_382422189.1">
    <property type="nucleotide sequence ID" value="NZ_JBHSCW010000004.1"/>
</dbReference>
<dbReference type="PROSITE" id="PS51257">
    <property type="entry name" value="PROKAR_LIPOPROTEIN"/>
    <property type="match status" value="1"/>
</dbReference>
<gene>
    <name evidence="4" type="ORF">ACFOW6_09855</name>
</gene>